<accession>A0A7R9PTT9</accession>
<evidence type="ECO:0000256" key="12">
    <source>
        <dbReference type="SAM" id="Phobius"/>
    </source>
</evidence>
<dbReference type="GO" id="GO:0006887">
    <property type="term" value="P:exocytosis"/>
    <property type="evidence" value="ECO:0007669"/>
    <property type="project" value="TreeGrafter"/>
</dbReference>
<dbReference type="SMART" id="SM00397">
    <property type="entry name" value="t_SNARE"/>
    <property type="match status" value="1"/>
</dbReference>
<dbReference type="SMART" id="SM00503">
    <property type="entry name" value="SynN"/>
    <property type="match status" value="1"/>
</dbReference>
<dbReference type="GO" id="GO:0031201">
    <property type="term" value="C:SNARE complex"/>
    <property type="evidence" value="ECO:0007669"/>
    <property type="project" value="TreeGrafter"/>
</dbReference>
<dbReference type="CDD" id="cd00179">
    <property type="entry name" value="SynN"/>
    <property type="match status" value="1"/>
</dbReference>
<dbReference type="InterPro" id="IPR000727">
    <property type="entry name" value="T_SNARE_dom"/>
</dbReference>
<proteinExistence type="inferred from homology"/>
<dbReference type="AlphaFoldDB" id="A0A7R9PTT9"/>
<dbReference type="PANTHER" id="PTHR19957">
    <property type="entry name" value="SYNTAXIN"/>
    <property type="match status" value="1"/>
</dbReference>
<dbReference type="EMBL" id="CAJPIZ010000212">
    <property type="protein sequence ID" value="CAG2100792.1"/>
    <property type="molecule type" value="Genomic_DNA"/>
</dbReference>
<dbReference type="GO" id="GO:0048278">
    <property type="term" value="P:vesicle docking"/>
    <property type="evidence" value="ECO:0007669"/>
    <property type="project" value="TreeGrafter"/>
</dbReference>
<feature type="domain" description="T-SNARE coiled-coil homology" evidence="13">
    <location>
        <begin position="219"/>
        <end position="281"/>
    </location>
</feature>
<evidence type="ECO:0000313" key="15">
    <source>
        <dbReference type="Proteomes" id="UP000759131"/>
    </source>
</evidence>
<dbReference type="InterPro" id="IPR006011">
    <property type="entry name" value="Syntaxin_N"/>
</dbReference>
<feature type="coiled-coil region" evidence="11">
    <location>
        <begin position="75"/>
        <end position="109"/>
    </location>
</feature>
<dbReference type="Proteomes" id="UP000759131">
    <property type="component" value="Unassembled WGS sequence"/>
</dbReference>
<dbReference type="InterPro" id="IPR045242">
    <property type="entry name" value="Syntaxin"/>
</dbReference>
<keyword evidence="8 11" id="KW-0175">Coiled coil</keyword>
<dbReference type="FunFam" id="1.20.5.110:FF:000022">
    <property type="entry name" value="Syntaxin 19"/>
    <property type="match status" value="1"/>
</dbReference>
<keyword evidence="5 12" id="KW-0812">Transmembrane</keyword>
<dbReference type="PANTHER" id="PTHR19957:SF424">
    <property type="entry name" value="SYNTAXIN-1A"/>
    <property type="match status" value="1"/>
</dbReference>
<dbReference type="InterPro" id="IPR006012">
    <property type="entry name" value="Syntaxin/epimorphin_CS"/>
</dbReference>
<dbReference type="InterPro" id="IPR010989">
    <property type="entry name" value="SNARE"/>
</dbReference>
<evidence type="ECO:0000256" key="11">
    <source>
        <dbReference type="SAM" id="Coils"/>
    </source>
</evidence>
<evidence type="ECO:0000256" key="2">
    <source>
        <dbReference type="ARBA" id="ARBA00004211"/>
    </source>
</evidence>
<keyword evidence="6" id="KW-0532">Neurotransmitter transport</keyword>
<evidence type="ECO:0000256" key="1">
    <source>
        <dbReference type="ARBA" id="ARBA00004184"/>
    </source>
</evidence>
<evidence type="ECO:0000256" key="7">
    <source>
        <dbReference type="ARBA" id="ARBA00022989"/>
    </source>
</evidence>
<reference evidence="14" key="1">
    <citation type="submission" date="2020-11" db="EMBL/GenBank/DDBJ databases">
        <authorList>
            <person name="Tran Van P."/>
        </authorList>
    </citation>
    <scope>NUCLEOTIDE SEQUENCE</scope>
</reference>
<dbReference type="PROSITE" id="PS00914">
    <property type="entry name" value="SYNTAXIN"/>
    <property type="match status" value="1"/>
</dbReference>
<name>A0A7R9PTT9_9ACAR</name>
<evidence type="ECO:0000256" key="10">
    <source>
        <dbReference type="RuleBase" id="RU003858"/>
    </source>
</evidence>
<dbReference type="GO" id="GO:0012505">
    <property type="term" value="C:endomembrane system"/>
    <property type="evidence" value="ECO:0007669"/>
    <property type="project" value="UniProtKB-SubCell"/>
</dbReference>
<comment type="similarity">
    <text evidence="3 10">Belongs to the syntaxin family.</text>
</comment>
<dbReference type="SUPFAM" id="SSF58038">
    <property type="entry name" value="SNARE fusion complex"/>
    <property type="match status" value="1"/>
</dbReference>
<keyword evidence="4" id="KW-0813">Transport</keyword>
<dbReference type="GO" id="GO:0006886">
    <property type="term" value="P:intracellular protein transport"/>
    <property type="evidence" value="ECO:0007669"/>
    <property type="project" value="InterPro"/>
</dbReference>
<evidence type="ECO:0000256" key="3">
    <source>
        <dbReference type="ARBA" id="ARBA00009063"/>
    </source>
</evidence>
<dbReference type="GO" id="GO:0005886">
    <property type="term" value="C:plasma membrane"/>
    <property type="evidence" value="ECO:0007669"/>
    <property type="project" value="TreeGrafter"/>
</dbReference>
<dbReference type="CDD" id="cd15848">
    <property type="entry name" value="SNARE_syntaxin1-like"/>
    <property type="match status" value="1"/>
</dbReference>
<dbReference type="Gene3D" id="1.20.58.70">
    <property type="match status" value="1"/>
</dbReference>
<keyword evidence="7 12" id="KW-1133">Transmembrane helix</keyword>
<dbReference type="OrthoDB" id="10255013at2759"/>
<dbReference type="PROSITE" id="PS50192">
    <property type="entry name" value="T_SNARE"/>
    <property type="match status" value="1"/>
</dbReference>
<evidence type="ECO:0000256" key="6">
    <source>
        <dbReference type="ARBA" id="ARBA00022775"/>
    </source>
</evidence>
<comment type="subcellular location">
    <subcellularLocation>
        <location evidence="1">Endomembrane system</location>
        <topology evidence="1">Peripheral membrane protein</topology>
    </subcellularLocation>
    <subcellularLocation>
        <location evidence="2">Membrane</location>
        <topology evidence="2">Single-pass type IV membrane protein</topology>
    </subcellularLocation>
</comment>
<evidence type="ECO:0000313" key="14">
    <source>
        <dbReference type="EMBL" id="CAD7620362.1"/>
    </source>
</evidence>
<feature type="transmembrane region" description="Helical" evidence="12">
    <location>
        <begin position="293"/>
        <end position="316"/>
    </location>
</feature>
<evidence type="ECO:0000259" key="13">
    <source>
        <dbReference type="PROSITE" id="PS50192"/>
    </source>
</evidence>
<dbReference type="Pfam" id="PF05739">
    <property type="entry name" value="SNARE"/>
    <property type="match status" value="1"/>
</dbReference>
<dbReference type="GO" id="GO:0006836">
    <property type="term" value="P:neurotransmitter transport"/>
    <property type="evidence" value="ECO:0007669"/>
    <property type="project" value="UniProtKB-KW"/>
</dbReference>
<dbReference type="Pfam" id="PF00804">
    <property type="entry name" value="Syntaxin"/>
    <property type="match status" value="1"/>
</dbReference>
<sequence length="317" mass="36653">MVKDRLHELRAAQEDTDNHVVIITENTSLRNQMDAFFQEVEVIRENIDKMFANVEEVKKIHSKILSSPTNDENMKKQLEDLMADVKRTASKVRDKLKAIEMNIEAMEKSGSMSADFRIKKIQHSMLLQKFIDVMNDYNKTQVEYREKCKDRITRQLYITGRQTTNEEVEEMLESGNPTIFTQGIITDTQQAKQSLADIQARHADIIKLENNTQQAKQSLADIQARHADIIKLENSIREMHDMFIDMALLIENQGEIIDRIETQVVTSREYVEDGKQETKKALAFQSKSRKKMIICYICLSVLVVFICSSVISVITFQ</sequence>
<dbReference type="GO" id="GO:0005484">
    <property type="term" value="F:SNAP receptor activity"/>
    <property type="evidence" value="ECO:0007669"/>
    <property type="project" value="InterPro"/>
</dbReference>
<dbReference type="EMBL" id="OC854787">
    <property type="protein sequence ID" value="CAD7620362.1"/>
    <property type="molecule type" value="Genomic_DNA"/>
</dbReference>
<evidence type="ECO:0000256" key="4">
    <source>
        <dbReference type="ARBA" id="ARBA00022448"/>
    </source>
</evidence>
<gene>
    <name evidence="14" type="ORF">OSB1V03_LOCUS852</name>
</gene>
<dbReference type="SUPFAM" id="SSF47661">
    <property type="entry name" value="t-snare proteins"/>
    <property type="match status" value="1"/>
</dbReference>
<evidence type="ECO:0000256" key="8">
    <source>
        <dbReference type="ARBA" id="ARBA00023054"/>
    </source>
</evidence>
<dbReference type="FunFam" id="1.20.58.70:FF:000011">
    <property type="entry name" value="Syntaxin 4"/>
    <property type="match status" value="1"/>
</dbReference>
<organism evidence="14">
    <name type="scientific">Medioppia subpectinata</name>
    <dbReference type="NCBI Taxonomy" id="1979941"/>
    <lineage>
        <taxon>Eukaryota</taxon>
        <taxon>Metazoa</taxon>
        <taxon>Ecdysozoa</taxon>
        <taxon>Arthropoda</taxon>
        <taxon>Chelicerata</taxon>
        <taxon>Arachnida</taxon>
        <taxon>Acari</taxon>
        <taxon>Acariformes</taxon>
        <taxon>Sarcoptiformes</taxon>
        <taxon>Oribatida</taxon>
        <taxon>Brachypylina</taxon>
        <taxon>Oppioidea</taxon>
        <taxon>Oppiidae</taxon>
        <taxon>Medioppia</taxon>
    </lineage>
</organism>
<evidence type="ECO:0000256" key="9">
    <source>
        <dbReference type="ARBA" id="ARBA00023136"/>
    </source>
</evidence>
<evidence type="ECO:0000256" key="5">
    <source>
        <dbReference type="ARBA" id="ARBA00022692"/>
    </source>
</evidence>
<dbReference type="GO" id="GO:0006906">
    <property type="term" value="P:vesicle fusion"/>
    <property type="evidence" value="ECO:0007669"/>
    <property type="project" value="TreeGrafter"/>
</dbReference>
<keyword evidence="15" id="KW-1185">Reference proteome</keyword>
<dbReference type="GO" id="GO:0000149">
    <property type="term" value="F:SNARE binding"/>
    <property type="evidence" value="ECO:0007669"/>
    <property type="project" value="TreeGrafter"/>
</dbReference>
<protein>
    <recommendedName>
        <fullName evidence="13">t-SNARE coiled-coil homology domain-containing protein</fullName>
    </recommendedName>
</protein>
<keyword evidence="9 12" id="KW-0472">Membrane</keyword>
<dbReference type="Gene3D" id="1.20.5.110">
    <property type="match status" value="1"/>
</dbReference>